<accession>A0AC34F1H4</accession>
<evidence type="ECO:0000313" key="2">
    <source>
        <dbReference type="WBParaSite" id="ES5_v2.g10875.t1"/>
    </source>
</evidence>
<sequence length="495" mass="58017">MNDEFHGTVVIFSKANCIHSMKTAMTLQELEIPFIDVPLDDEPNALKELSKFVEGEITTPHIFFNDRHIPGYLELLTLMNNNTEWEELIQQTKNIEASENAPKLSTIDEAKKKNKEENEDKVEHNEWIPTQYDKLVSLMRKANLIKDNRVSLTKTYRNSFKGEDFIGWIMREKKIRRSEALELGQELIEKHFNDQMSHEEAFSFDPDQYYLITDESTSGPLNSTKLPTNKFPTDLAEFNEILKKFIDPVYDAILDESKKCIFIDRLEDNLDFKHYMILMREAVNLNIEKATLESRLAFFTNCYNMQLIHITYKCGLPTTIWQRRRYLYSIYYQIGEHSYSLQSIFNGILRGNQKGYGMLWKPFGKQDQRRPYIIPYGEPLIHFAINTFNMSTPAILAYSATNVAEEMYLNAQRHFESDAYLRIDCKKSIIYLAKLFKIYGKDFGTGNEAILEWIIDVMKPGPKREDLLKLYYAGQYTISFLPIDFTSNFIRDENM</sequence>
<reference evidence="2" key="1">
    <citation type="submission" date="2022-11" db="UniProtKB">
        <authorList>
            <consortium name="WormBaseParasite"/>
        </authorList>
    </citation>
    <scope>IDENTIFICATION</scope>
</reference>
<protein>
    <submittedName>
        <fullName evidence="2">DEP domain-containing protein</fullName>
    </submittedName>
</protein>
<dbReference type="WBParaSite" id="ES5_v2.g10875.t1">
    <property type="protein sequence ID" value="ES5_v2.g10875.t1"/>
    <property type="gene ID" value="ES5_v2.g10875"/>
</dbReference>
<evidence type="ECO:0000313" key="1">
    <source>
        <dbReference type="Proteomes" id="UP000887579"/>
    </source>
</evidence>
<dbReference type="Proteomes" id="UP000887579">
    <property type="component" value="Unplaced"/>
</dbReference>
<proteinExistence type="predicted"/>
<name>A0AC34F1H4_9BILA</name>
<organism evidence="1 2">
    <name type="scientific">Panagrolaimus sp. ES5</name>
    <dbReference type="NCBI Taxonomy" id="591445"/>
    <lineage>
        <taxon>Eukaryota</taxon>
        <taxon>Metazoa</taxon>
        <taxon>Ecdysozoa</taxon>
        <taxon>Nematoda</taxon>
        <taxon>Chromadorea</taxon>
        <taxon>Rhabditida</taxon>
        <taxon>Tylenchina</taxon>
        <taxon>Panagrolaimomorpha</taxon>
        <taxon>Panagrolaimoidea</taxon>
        <taxon>Panagrolaimidae</taxon>
        <taxon>Panagrolaimus</taxon>
    </lineage>
</organism>